<dbReference type="Gene3D" id="3.40.50.1820">
    <property type="entry name" value="alpha/beta hydrolase"/>
    <property type="match status" value="1"/>
</dbReference>
<evidence type="ECO:0000256" key="1">
    <source>
        <dbReference type="ARBA" id="ARBA00010088"/>
    </source>
</evidence>
<feature type="domain" description="Peptidase S33 tripeptidyl aminopeptidase-like C-terminal" evidence="6">
    <location>
        <begin position="409"/>
        <end position="506"/>
    </location>
</feature>
<evidence type="ECO:0000259" key="6">
    <source>
        <dbReference type="Pfam" id="PF08386"/>
    </source>
</evidence>
<dbReference type="RefSeq" id="WP_344097720.1">
    <property type="nucleotide sequence ID" value="NZ_BAAAHB010000150.1"/>
</dbReference>
<feature type="domain" description="AB hydrolase-1" evidence="5">
    <location>
        <begin position="124"/>
        <end position="292"/>
    </location>
</feature>
<evidence type="ECO:0000259" key="5">
    <source>
        <dbReference type="Pfam" id="PF00561"/>
    </source>
</evidence>
<evidence type="ECO:0000256" key="2">
    <source>
        <dbReference type="ARBA" id="ARBA00022729"/>
    </source>
</evidence>
<dbReference type="InterPro" id="IPR000073">
    <property type="entry name" value="AB_hydrolase_1"/>
</dbReference>
<organism evidence="7 8">
    <name type="scientific">Streptomyces stramineus</name>
    <dbReference type="NCBI Taxonomy" id="173861"/>
    <lineage>
        <taxon>Bacteria</taxon>
        <taxon>Bacillati</taxon>
        <taxon>Actinomycetota</taxon>
        <taxon>Actinomycetes</taxon>
        <taxon>Kitasatosporales</taxon>
        <taxon>Streptomycetaceae</taxon>
        <taxon>Streptomyces</taxon>
    </lineage>
</organism>
<dbReference type="Pfam" id="PF00561">
    <property type="entry name" value="Abhydrolase_1"/>
    <property type="match status" value="1"/>
</dbReference>
<evidence type="ECO:0000313" key="7">
    <source>
        <dbReference type="EMBL" id="GAA0495175.1"/>
    </source>
</evidence>
<proteinExistence type="inferred from homology"/>
<dbReference type="GO" id="GO:0016787">
    <property type="term" value="F:hydrolase activity"/>
    <property type="evidence" value="ECO:0007669"/>
    <property type="project" value="UniProtKB-KW"/>
</dbReference>
<evidence type="ECO:0000313" key="8">
    <source>
        <dbReference type="Proteomes" id="UP001499895"/>
    </source>
</evidence>
<accession>A0ABP3L994</accession>
<keyword evidence="8" id="KW-1185">Reference proteome</keyword>
<reference evidence="8" key="1">
    <citation type="journal article" date="2019" name="Int. J. Syst. Evol. Microbiol.">
        <title>The Global Catalogue of Microorganisms (GCM) 10K type strain sequencing project: providing services to taxonomists for standard genome sequencing and annotation.</title>
        <authorList>
            <consortium name="The Broad Institute Genomics Platform"/>
            <consortium name="The Broad Institute Genome Sequencing Center for Infectious Disease"/>
            <person name="Wu L."/>
            <person name="Ma J."/>
        </authorList>
    </citation>
    <scope>NUCLEOTIDE SEQUENCE [LARGE SCALE GENOMIC DNA]</scope>
    <source>
        <strain evidence="8">JCM 10649</strain>
    </source>
</reference>
<dbReference type="SUPFAM" id="SSF53474">
    <property type="entry name" value="alpha/beta-Hydrolases"/>
    <property type="match status" value="2"/>
</dbReference>
<evidence type="ECO:0000256" key="4">
    <source>
        <dbReference type="SAM" id="SignalP"/>
    </source>
</evidence>
<keyword evidence="2 4" id="KW-0732">Signal</keyword>
<name>A0ABP3L994_9ACTN</name>
<sequence>MFAFRKPRRAAATAVSAAVAAPVAAALLPAATAAARPAAGPPVPARYAAQKLAWQPCKEGTRLECAEMTVPRDWHHPGTGEDLRIAVSRVRASDPARRRGVLMTAAGGPGGQGLERPAHLASYAPSVAAAYDVAGFDQRGVGRSTRVRCRSDEEFRDFFAGDYRDRSPAALKSVVEKSRRFADSCRERSGDLLTRITTEQTVRDMDLYRALLGERKISYYGVSYATMIGAYYASLFPQRVERAVLDSNIAFGGTWEEFETGQPLSFQRRFEQDFLPWLARYDDVYHYGRTATEAKAKWEKLRSSLRDRPVPLPGGRVLDPNALDNAGIGAVYKGGNFPVLAGALAALDHWDTATPGEKKLADTVFGTYLSAEFFAEFLSVTCADTPWNRDIGYWVKRSGRDTATHPLAGARELAFSAACAAWPAAGTPRVEVTGKGLPPVLMLNSVRDPATHYEGAVRAHRALRGSRLVTVTGGDHGQYQSGNACVDGTIAAYLLEGTLPARDTTCEANPLPVPARPDVRKP</sequence>
<dbReference type="PANTHER" id="PTHR43248:SF29">
    <property type="entry name" value="TRIPEPTIDYL AMINOPEPTIDASE"/>
    <property type="match status" value="1"/>
</dbReference>
<comment type="caution">
    <text evidence="7">The sequence shown here is derived from an EMBL/GenBank/DDBJ whole genome shotgun (WGS) entry which is preliminary data.</text>
</comment>
<dbReference type="InterPro" id="IPR051601">
    <property type="entry name" value="Serine_prot/Carboxylest_S33"/>
</dbReference>
<dbReference type="PANTHER" id="PTHR43248">
    <property type="entry name" value="2-SUCCINYL-6-HYDROXY-2,4-CYCLOHEXADIENE-1-CARBOXYLATE SYNTHASE"/>
    <property type="match status" value="1"/>
</dbReference>
<dbReference type="EMBL" id="BAAAHB010000150">
    <property type="protein sequence ID" value="GAA0495175.1"/>
    <property type="molecule type" value="Genomic_DNA"/>
</dbReference>
<evidence type="ECO:0000256" key="3">
    <source>
        <dbReference type="ARBA" id="ARBA00022801"/>
    </source>
</evidence>
<dbReference type="InterPro" id="IPR013595">
    <property type="entry name" value="Pept_S33_TAP-like_C"/>
</dbReference>
<dbReference type="Proteomes" id="UP001499895">
    <property type="component" value="Unassembled WGS sequence"/>
</dbReference>
<keyword evidence="3 7" id="KW-0378">Hydrolase</keyword>
<gene>
    <name evidence="7" type="ORF">GCM10009544_64070</name>
</gene>
<comment type="similarity">
    <text evidence="1">Belongs to the peptidase S33 family.</text>
</comment>
<feature type="chain" id="PRO_5045391856" evidence="4">
    <location>
        <begin position="26"/>
        <end position="522"/>
    </location>
</feature>
<feature type="signal peptide" evidence="4">
    <location>
        <begin position="1"/>
        <end position="25"/>
    </location>
</feature>
<protein>
    <submittedName>
        <fullName evidence="7">Alpha/beta hydrolase</fullName>
    </submittedName>
</protein>
<dbReference type="InterPro" id="IPR029058">
    <property type="entry name" value="AB_hydrolase_fold"/>
</dbReference>
<dbReference type="Pfam" id="PF08386">
    <property type="entry name" value="Abhydrolase_4"/>
    <property type="match status" value="1"/>
</dbReference>